<evidence type="ECO:0000313" key="2">
    <source>
        <dbReference type="EMBL" id="GAA1388347.1"/>
    </source>
</evidence>
<evidence type="ECO:0000256" key="1">
    <source>
        <dbReference type="SAM" id="SignalP"/>
    </source>
</evidence>
<sequence length="121" mass="12842">MSRLRAAALAVGCAAAALTLTATTAHAAPGDTQNVCSSQLTPTGWVDVQWWNDLSCSSTFSPNKKQIKDIAGLPVGTTLTVCSSTYQPAGWVQLSSFYNSSCRYSAVPSLNNNAWQIKRVS</sequence>
<organism evidence="2 3">
    <name type="scientific">Kitasatospora putterlickiae</name>
    <dbReference type="NCBI Taxonomy" id="221725"/>
    <lineage>
        <taxon>Bacteria</taxon>
        <taxon>Bacillati</taxon>
        <taxon>Actinomycetota</taxon>
        <taxon>Actinomycetes</taxon>
        <taxon>Kitasatosporales</taxon>
        <taxon>Streptomycetaceae</taxon>
        <taxon>Kitasatospora</taxon>
    </lineage>
</organism>
<accession>A0ABP4IEE3</accession>
<protein>
    <submittedName>
        <fullName evidence="2">Uncharacterized protein</fullName>
    </submittedName>
</protein>
<reference evidence="3" key="1">
    <citation type="journal article" date="2019" name="Int. J. Syst. Evol. Microbiol.">
        <title>The Global Catalogue of Microorganisms (GCM) 10K type strain sequencing project: providing services to taxonomists for standard genome sequencing and annotation.</title>
        <authorList>
            <consortium name="The Broad Institute Genomics Platform"/>
            <consortium name="The Broad Institute Genome Sequencing Center for Infectious Disease"/>
            <person name="Wu L."/>
            <person name="Ma J."/>
        </authorList>
    </citation>
    <scope>NUCLEOTIDE SEQUENCE [LARGE SCALE GENOMIC DNA]</scope>
    <source>
        <strain evidence="3">JCM 12393</strain>
    </source>
</reference>
<dbReference type="RefSeq" id="WP_344329761.1">
    <property type="nucleotide sequence ID" value="NZ_BAAAKJ010000068.1"/>
</dbReference>
<evidence type="ECO:0000313" key="3">
    <source>
        <dbReference type="Proteomes" id="UP001499863"/>
    </source>
</evidence>
<dbReference type="EMBL" id="BAAAKJ010000068">
    <property type="protein sequence ID" value="GAA1388347.1"/>
    <property type="molecule type" value="Genomic_DNA"/>
</dbReference>
<gene>
    <name evidence="2" type="ORF">GCM10009639_14740</name>
</gene>
<name>A0ABP4IEE3_9ACTN</name>
<proteinExistence type="predicted"/>
<keyword evidence="1" id="KW-0732">Signal</keyword>
<feature type="chain" id="PRO_5045746662" evidence="1">
    <location>
        <begin position="28"/>
        <end position="121"/>
    </location>
</feature>
<keyword evidence="3" id="KW-1185">Reference proteome</keyword>
<dbReference type="Proteomes" id="UP001499863">
    <property type="component" value="Unassembled WGS sequence"/>
</dbReference>
<comment type="caution">
    <text evidence="2">The sequence shown here is derived from an EMBL/GenBank/DDBJ whole genome shotgun (WGS) entry which is preliminary data.</text>
</comment>
<feature type="signal peptide" evidence="1">
    <location>
        <begin position="1"/>
        <end position="27"/>
    </location>
</feature>